<reference evidence="2" key="1">
    <citation type="journal article" date="2019" name="Int. J. Syst. Evol. Microbiol.">
        <title>The Global Catalogue of Microorganisms (GCM) 10K type strain sequencing project: providing services to taxonomists for standard genome sequencing and annotation.</title>
        <authorList>
            <consortium name="The Broad Institute Genomics Platform"/>
            <consortium name="The Broad Institute Genome Sequencing Center for Infectious Disease"/>
            <person name="Wu L."/>
            <person name="Ma J."/>
        </authorList>
    </citation>
    <scope>NUCLEOTIDE SEQUENCE [LARGE SCALE GENOMIC DNA]</scope>
    <source>
        <strain evidence="2">JCM 4586</strain>
    </source>
</reference>
<dbReference type="PANTHER" id="PTHR36849:SF1">
    <property type="entry name" value="CYTOPLASMIC PROTEIN"/>
    <property type="match status" value="1"/>
</dbReference>
<dbReference type="EMBL" id="BMUT01000013">
    <property type="protein sequence ID" value="GGY01301.1"/>
    <property type="molecule type" value="Genomic_DNA"/>
</dbReference>
<dbReference type="Pfam" id="PF22752">
    <property type="entry name" value="DUF488-N3i"/>
    <property type="match status" value="1"/>
</dbReference>
<proteinExistence type="predicted"/>
<keyword evidence="2" id="KW-1185">Reference proteome</keyword>
<dbReference type="PANTHER" id="PTHR36849">
    <property type="entry name" value="CYTOPLASMIC PROTEIN-RELATED"/>
    <property type="match status" value="1"/>
</dbReference>
<dbReference type="RefSeq" id="WP_190024446.1">
    <property type="nucleotide sequence ID" value="NZ_BMUT01000013.1"/>
</dbReference>
<accession>A0ABQ2Z1G5</accession>
<protein>
    <recommendedName>
        <fullName evidence="3">DUF488 family protein</fullName>
    </recommendedName>
</protein>
<name>A0ABQ2Z1G5_9ACTN</name>
<organism evidence="1 2">
    <name type="scientific">Streptomyces hiroshimensis</name>
    <dbReference type="NCBI Taxonomy" id="66424"/>
    <lineage>
        <taxon>Bacteria</taxon>
        <taxon>Bacillati</taxon>
        <taxon>Actinomycetota</taxon>
        <taxon>Actinomycetes</taxon>
        <taxon>Kitasatosporales</taxon>
        <taxon>Streptomycetaceae</taxon>
        <taxon>Streptomyces</taxon>
    </lineage>
</organism>
<sequence>MGQSRQVRVGRVYDPPEEADGSRVLVDRIWPRGLRKDAAALDEWCKDVAPSTELRTWYGHDPALFEEFERRYRAELRDASRATALRHLEELARQGPLTLLTATRDRDISAATVLRKVLTRT</sequence>
<evidence type="ECO:0008006" key="3">
    <source>
        <dbReference type="Google" id="ProtNLM"/>
    </source>
</evidence>
<dbReference type="Proteomes" id="UP000659223">
    <property type="component" value="Unassembled WGS sequence"/>
</dbReference>
<gene>
    <name evidence="1" type="ORF">GCM10010324_55180</name>
</gene>
<dbReference type="InterPro" id="IPR052552">
    <property type="entry name" value="YeaO-like"/>
</dbReference>
<comment type="caution">
    <text evidence="1">The sequence shown here is derived from an EMBL/GenBank/DDBJ whole genome shotgun (WGS) entry which is preliminary data.</text>
</comment>
<evidence type="ECO:0000313" key="2">
    <source>
        <dbReference type="Proteomes" id="UP000659223"/>
    </source>
</evidence>
<evidence type="ECO:0000313" key="1">
    <source>
        <dbReference type="EMBL" id="GGY01301.1"/>
    </source>
</evidence>